<gene>
    <name evidence="1" type="ORF">CVS29_01190</name>
</gene>
<dbReference type="OrthoDB" id="4954177at2"/>
<reference evidence="1 2" key="1">
    <citation type="submission" date="2018-05" db="EMBL/GenBank/DDBJ databases">
        <title>Genetic diversity of glacier-inhabiting Cryobacterium bacteria in China and description of Cryobacterium mengkeensis sp. nov. and Arthrobacter glacialis sp. nov.</title>
        <authorList>
            <person name="Liu Q."/>
            <person name="Xin Y.-H."/>
        </authorList>
    </citation>
    <scope>NUCLEOTIDE SEQUENCE [LARGE SCALE GENOMIC DNA]</scope>
    <source>
        <strain evidence="1 2">GP3</strain>
    </source>
</reference>
<evidence type="ECO:0008006" key="3">
    <source>
        <dbReference type="Google" id="ProtNLM"/>
    </source>
</evidence>
<dbReference type="Proteomes" id="UP000246303">
    <property type="component" value="Unassembled WGS sequence"/>
</dbReference>
<comment type="caution">
    <text evidence="1">The sequence shown here is derived from an EMBL/GenBank/DDBJ whole genome shotgun (WGS) entry which is preliminary data.</text>
</comment>
<evidence type="ECO:0000313" key="1">
    <source>
        <dbReference type="EMBL" id="PXA69213.1"/>
    </source>
</evidence>
<dbReference type="InterPro" id="IPR032716">
    <property type="entry name" value="ACC_epsilon"/>
</dbReference>
<dbReference type="GO" id="GO:0003989">
    <property type="term" value="F:acetyl-CoA carboxylase activity"/>
    <property type="evidence" value="ECO:0007669"/>
    <property type="project" value="InterPro"/>
</dbReference>
<dbReference type="EMBL" id="QHLZ01000001">
    <property type="protein sequence ID" value="PXA69213.1"/>
    <property type="molecule type" value="Genomic_DNA"/>
</dbReference>
<accession>A0A2V3DVQ2</accession>
<organism evidence="1 2">
    <name type="scientific">Arthrobacter psychrochitiniphilus</name>
    <dbReference type="NCBI Taxonomy" id="291045"/>
    <lineage>
        <taxon>Bacteria</taxon>
        <taxon>Bacillati</taxon>
        <taxon>Actinomycetota</taxon>
        <taxon>Actinomycetes</taxon>
        <taxon>Micrococcales</taxon>
        <taxon>Micrococcaceae</taxon>
        <taxon>Arthrobacter</taxon>
    </lineage>
</organism>
<protein>
    <recommendedName>
        <fullName evidence="3">Acyl-CoA carboxylase subunit epsilon</fullName>
    </recommendedName>
</protein>
<proteinExistence type="predicted"/>
<dbReference type="Pfam" id="PF13822">
    <property type="entry name" value="ACC_epsilon"/>
    <property type="match status" value="1"/>
</dbReference>
<sequence length="78" mass="8408">MTAADQSPESNPVQLPLLNVTRGNPTDEELAAVTAVVLALQSGSSEDAPNEPKRQWARLAQLHLPPRPGAGSWRRSVR</sequence>
<evidence type="ECO:0000313" key="2">
    <source>
        <dbReference type="Proteomes" id="UP000246303"/>
    </source>
</evidence>
<dbReference type="GO" id="GO:0004658">
    <property type="term" value="F:propionyl-CoA carboxylase activity"/>
    <property type="evidence" value="ECO:0007669"/>
    <property type="project" value="InterPro"/>
</dbReference>
<dbReference type="RefSeq" id="WP_110104501.1">
    <property type="nucleotide sequence ID" value="NZ_JACBZZ010000001.1"/>
</dbReference>
<dbReference type="AlphaFoldDB" id="A0A2V3DVQ2"/>
<keyword evidence="2" id="KW-1185">Reference proteome</keyword>
<name>A0A2V3DVQ2_9MICC</name>